<dbReference type="Gene3D" id="2.40.50.120">
    <property type="match status" value="1"/>
</dbReference>
<gene>
    <name evidence="1" type="ORF">GS397_26220</name>
</gene>
<name>A0A6P1GRU5_SPHYA</name>
<dbReference type="SUPFAM" id="SSF50242">
    <property type="entry name" value="TIMP-like"/>
    <property type="match status" value="1"/>
</dbReference>
<evidence type="ECO:0000313" key="1">
    <source>
        <dbReference type="EMBL" id="QHD70612.1"/>
    </source>
</evidence>
<geneLocation type="plasmid" evidence="1">
    <name>unnamed1</name>
</geneLocation>
<keyword evidence="1" id="KW-0614">Plasmid</keyword>
<organism evidence="1 2">
    <name type="scientific">Sphingobium yanoikuyae</name>
    <name type="common">Sphingomonas yanoikuyae</name>
    <dbReference type="NCBI Taxonomy" id="13690"/>
    <lineage>
        <taxon>Bacteria</taxon>
        <taxon>Pseudomonadati</taxon>
        <taxon>Pseudomonadota</taxon>
        <taxon>Alphaproteobacteria</taxon>
        <taxon>Sphingomonadales</taxon>
        <taxon>Sphingomonadaceae</taxon>
        <taxon>Sphingobium</taxon>
    </lineage>
</organism>
<dbReference type="Proteomes" id="UP000464086">
    <property type="component" value="Plasmid unnamed1"/>
</dbReference>
<accession>A0A6P1GRU5</accession>
<evidence type="ECO:0000313" key="2">
    <source>
        <dbReference type="Proteomes" id="UP000464086"/>
    </source>
</evidence>
<dbReference type="AlphaFoldDB" id="A0A6P1GRU5"/>
<dbReference type="RefSeq" id="WP_159368157.1">
    <property type="nucleotide sequence ID" value="NZ_CP047219.1"/>
</dbReference>
<protein>
    <submittedName>
        <fullName evidence="1">Uncharacterized protein</fullName>
    </submittedName>
</protein>
<dbReference type="EMBL" id="CP047219">
    <property type="protein sequence ID" value="QHD70612.1"/>
    <property type="molecule type" value="Genomic_DNA"/>
</dbReference>
<sequence>MDDAKTSITREFHDSKWVVRAHVVSADYHWSDEGESWTLYRLKVVKSYKGNLQTRFTFFTERNSGGFYMDGAGGTPDFDRDYLLFLVSGGRSKADRPFAKDAPWVNYNCGQSKVWEEVTAHEAAELVALSQGG</sequence>
<reference evidence="1 2" key="1">
    <citation type="submission" date="2019-12" db="EMBL/GenBank/DDBJ databases">
        <title>Functional and genomic insights into the Sphingobium yanoikuyae YC-JY1, a bacterium efficiently degrading bisphenol A.</title>
        <authorList>
            <person name="Jia Y."/>
            <person name="Li X."/>
            <person name="Wang J."/>
            <person name="Eltoukhy A."/>
            <person name="Lamraoui I."/>
            <person name="Yan Y."/>
        </authorList>
    </citation>
    <scope>NUCLEOTIDE SEQUENCE [LARGE SCALE GENOMIC DNA]</scope>
    <source>
        <strain evidence="1 2">YC-JY1</strain>
        <plasmid evidence="1 2">unnamed1</plasmid>
    </source>
</reference>
<proteinExistence type="predicted"/>
<dbReference type="InterPro" id="IPR008993">
    <property type="entry name" value="TIMP-like_OB-fold"/>
</dbReference>